<evidence type="ECO:0000256" key="1">
    <source>
        <dbReference type="ARBA" id="ARBA00001946"/>
    </source>
</evidence>
<evidence type="ECO:0000256" key="2">
    <source>
        <dbReference type="ARBA" id="ARBA00022801"/>
    </source>
</evidence>
<dbReference type="Pfam" id="PF00293">
    <property type="entry name" value="NUDIX"/>
    <property type="match status" value="1"/>
</dbReference>
<dbReference type="PANTHER" id="PTHR43046:SF12">
    <property type="entry name" value="GDP-MANNOSE MANNOSYL HYDROLASE"/>
    <property type="match status" value="1"/>
</dbReference>
<comment type="cofactor">
    <cofactor evidence="1">
        <name>Mg(2+)</name>
        <dbReference type="ChEBI" id="CHEBI:18420"/>
    </cofactor>
</comment>
<comment type="caution">
    <text evidence="7">The sequence shown here is derived from an EMBL/GenBank/DDBJ whole genome shotgun (WGS) entry which is preliminary data.</text>
</comment>
<organism evidence="7">
    <name type="scientific">Oceanithermus profundus</name>
    <dbReference type="NCBI Taxonomy" id="187137"/>
    <lineage>
        <taxon>Bacteria</taxon>
        <taxon>Thermotogati</taxon>
        <taxon>Deinococcota</taxon>
        <taxon>Deinococci</taxon>
        <taxon>Thermales</taxon>
        <taxon>Thermaceae</taxon>
        <taxon>Oceanithermus</taxon>
    </lineage>
</organism>
<evidence type="ECO:0000256" key="5">
    <source>
        <dbReference type="SAM" id="MobiDB-lite"/>
    </source>
</evidence>
<keyword evidence="3" id="KW-0460">Magnesium</keyword>
<feature type="domain" description="Nudix hydrolase" evidence="6">
    <location>
        <begin position="101"/>
        <end position="230"/>
    </location>
</feature>
<dbReference type="CDD" id="cd03673">
    <property type="entry name" value="NUDIX_Ap6A_hydrolase"/>
    <property type="match status" value="1"/>
</dbReference>
<dbReference type="PANTHER" id="PTHR43046">
    <property type="entry name" value="GDP-MANNOSE MANNOSYL HYDROLASE"/>
    <property type="match status" value="1"/>
</dbReference>
<dbReference type="InterPro" id="IPR020084">
    <property type="entry name" value="NUDIX_hydrolase_CS"/>
</dbReference>
<evidence type="ECO:0000313" key="7">
    <source>
        <dbReference type="EMBL" id="HGY10100.1"/>
    </source>
</evidence>
<dbReference type="AlphaFoldDB" id="A0A7C4ZS10"/>
<dbReference type="PROSITE" id="PS51462">
    <property type="entry name" value="NUDIX"/>
    <property type="match status" value="1"/>
</dbReference>
<protein>
    <submittedName>
        <fullName evidence="7">NUDIX hydrolase</fullName>
    </submittedName>
</protein>
<dbReference type="SUPFAM" id="SSF55811">
    <property type="entry name" value="Nudix"/>
    <property type="match status" value="1"/>
</dbReference>
<accession>A0A7C4ZS10</accession>
<keyword evidence="2 4" id="KW-0378">Hydrolase</keyword>
<dbReference type="GO" id="GO:0016787">
    <property type="term" value="F:hydrolase activity"/>
    <property type="evidence" value="ECO:0007669"/>
    <property type="project" value="UniProtKB-KW"/>
</dbReference>
<evidence type="ECO:0000256" key="3">
    <source>
        <dbReference type="ARBA" id="ARBA00022842"/>
    </source>
</evidence>
<feature type="region of interest" description="Disordered" evidence="5">
    <location>
        <begin position="1"/>
        <end position="44"/>
    </location>
</feature>
<feature type="compositionally biased region" description="Basic residues" evidence="5">
    <location>
        <begin position="19"/>
        <end position="32"/>
    </location>
</feature>
<proteinExistence type="inferred from homology"/>
<dbReference type="InterPro" id="IPR015797">
    <property type="entry name" value="NUDIX_hydrolase-like_dom_sf"/>
</dbReference>
<reference evidence="7" key="1">
    <citation type="journal article" date="2020" name="mSystems">
        <title>Genome- and Community-Level Interaction Insights into Carbon Utilization and Element Cycling Functions of Hydrothermarchaeota in Hydrothermal Sediment.</title>
        <authorList>
            <person name="Zhou Z."/>
            <person name="Liu Y."/>
            <person name="Xu W."/>
            <person name="Pan J."/>
            <person name="Luo Z.H."/>
            <person name="Li M."/>
        </authorList>
    </citation>
    <scope>NUCLEOTIDE SEQUENCE [LARGE SCALE GENOMIC DNA]</scope>
    <source>
        <strain evidence="7">HyVt-570</strain>
    </source>
</reference>
<dbReference type="InterPro" id="IPR000086">
    <property type="entry name" value="NUDIX_hydrolase_dom"/>
</dbReference>
<dbReference type="Proteomes" id="UP000885759">
    <property type="component" value="Unassembled WGS sequence"/>
</dbReference>
<evidence type="ECO:0000256" key="4">
    <source>
        <dbReference type="RuleBase" id="RU003476"/>
    </source>
</evidence>
<name>A0A7C4ZS10_9DEIN</name>
<evidence type="ECO:0000259" key="6">
    <source>
        <dbReference type="PROSITE" id="PS51462"/>
    </source>
</evidence>
<sequence>MAGRGLRGPGCGGRDLRKRERPRPARRLRRNRGPGLPALPRPHRLVPLPLLGRRVARLGATGARGLGEGRLRLLQQRPRRRRAAQRPGLSRVAGGDVSGLVYEHSAGGVLLSGDCRVLLIRTTNLKGEPVWTLPKGLIEPGETPEQAALREVREETGYAAEIVRPLEPVTYWFVREGQKVKKRVDWFLMRPLGKAGEHDREVSAIAWVPLEEAAQRLNYKSDRALVEALKGAVPCTEA</sequence>
<dbReference type="InterPro" id="IPR020476">
    <property type="entry name" value="Nudix_hydrolase"/>
</dbReference>
<gene>
    <name evidence="7" type="ORF">ENK37_08645</name>
</gene>
<comment type="similarity">
    <text evidence="4">Belongs to the Nudix hydrolase family.</text>
</comment>
<feature type="compositionally biased region" description="Gly residues" evidence="5">
    <location>
        <begin position="1"/>
        <end position="13"/>
    </location>
</feature>
<dbReference type="EMBL" id="DRPZ01000218">
    <property type="protein sequence ID" value="HGY10100.1"/>
    <property type="molecule type" value="Genomic_DNA"/>
</dbReference>
<dbReference type="PRINTS" id="PR00502">
    <property type="entry name" value="NUDIXFAMILY"/>
</dbReference>
<dbReference type="PROSITE" id="PS00893">
    <property type="entry name" value="NUDIX_BOX"/>
    <property type="match status" value="1"/>
</dbReference>
<dbReference type="Gene3D" id="3.90.79.10">
    <property type="entry name" value="Nucleoside Triphosphate Pyrophosphohydrolase"/>
    <property type="match status" value="1"/>
</dbReference>